<protein>
    <submittedName>
        <fullName evidence="5">ABC transporter family protein</fullName>
    </submittedName>
</protein>
<dbReference type="InterPro" id="IPR050319">
    <property type="entry name" value="ABC_transp_ATP-bind"/>
</dbReference>
<dbReference type="OrthoDB" id="8481147at2"/>
<dbReference type="Proteomes" id="UP000318297">
    <property type="component" value="Unassembled WGS sequence"/>
</dbReference>
<evidence type="ECO:0000256" key="2">
    <source>
        <dbReference type="ARBA" id="ARBA00022741"/>
    </source>
</evidence>
<keyword evidence="1" id="KW-0813">Transport</keyword>
<dbReference type="CDD" id="cd03257">
    <property type="entry name" value="ABC_NikE_OppD_transporters"/>
    <property type="match status" value="1"/>
</dbReference>
<dbReference type="PANTHER" id="PTHR43776:SF8">
    <property type="entry name" value="ABC TRANSPORTER, ATP-BINDING PROTEIN"/>
    <property type="match status" value="1"/>
</dbReference>
<dbReference type="EMBL" id="VIVQ01000001">
    <property type="protein sequence ID" value="TWE11725.1"/>
    <property type="molecule type" value="Genomic_DNA"/>
</dbReference>
<dbReference type="SMART" id="SM00382">
    <property type="entry name" value="AAA"/>
    <property type="match status" value="1"/>
</dbReference>
<dbReference type="PANTHER" id="PTHR43776">
    <property type="entry name" value="TRANSPORT ATP-BINDING PROTEIN"/>
    <property type="match status" value="1"/>
</dbReference>
<dbReference type="RefSeq" id="WP_145225177.1">
    <property type="nucleotide sequence ID" value="NZ_VIVQ01000001.1"/>
</dbReference>
<dbReference type="SUPFAM" id="SSF52540">
    <property type="entry name" value="P-loop containing nucleoside triphosphate hydrolases"/>
    <property type="match status" value="1"/>
</dbReference>
<accession>A0A561E7Y1</accession>
<dbReference type="Pfam" id="PF00005">
    <property type="entry name" value="ABC_tran"/>
    <property type="match status" value="1"/>
</dbReference>
<dbReference type="GO" id="GO:0055085">
    <property type="term" value="P:transmembrane transport"/>
    <property type="evidence" value="ECO:0007669"/>
    <property type="project" value="UniProtKB-ARBA"/>
</dbReference>
<dbReference type="GO" id="GO:0016887">
    <property type="term" value="F:ATP hydrolysis activity"/>
    <property type="evidence" value="ECO:0007669"/>
    <property type="project" value="InterPro"/>
</dbReference>
<gene>
    <name evidence="5" type="ORF">BKA23_0506</name>
</gene>
<evidence type="ECO:0000313" key="5">
    <source>
        <dbReference type="EMBL" id="TWE11725.1"/>
    </source>
</evidence>
<evidence type="ECO:0000313" key="6">
    <source>
        <dbReference type="Proteomes" id="UP000318297"/>
    </source>
</evidence>
<evidence type="ECO:0000256" key="3">
    <source>
        <dbReference type="ARBA" id="ARBA00022840"/>
    </source>
</evidence>
<sequence>MSDVAALTFSGVTKTYAGRRRSDPPVVAVDDVSFDIAPGAAVGLVGASGSGKSTIAKIITGQERPTSGQVHFGDVDVAKLGQRGLRDYHRRVQMVFQDPYGALNPLHTVGYTLTRPLRNFRGMSAAEADTEVGTLLETVGLTPYSQFVGKLPHQLSGGQRQRVVIARALSVDPELIVADEPVSMLDVSMRAGVLRLLSQLRESRGISLLYITHDLLSARVATDDLLVLHNGRIVEHGPTKDVLQHPQDDYTVALLDALATPGRPATPASA</sequence>
<dbReference type="PROSITE" id="PS00211">
    <property type="entry name" value="ABC_TRANSPORTER_1"/>
    <property type="match status" value="1"/>
</dbReference>
<dbReference type="GO" id="GO:0005524">
    <property type="term" value="F:ATP binding"/>
    <property type="evidence" value="ECO:0007669"/>
    <property type="project" value="UniProtKB-KW"/>
</dbReference>
<dbReference type="Gene3D" id="3.40.50.300">
    <property type="entry name" value="P-loop containing nucleotide triphosphate hydrolases"/>
    <property type="match status" value="1"/>
</dbReference>
<proteinExistence type="predicted"/>
<keyword evidence="6" id="KW-1185">Reference proteome</keyword>
<dbReference type="InterPro" id="IPR003439">
    <property type="entry name" value="ABC_transporter-like_ATP-bd"/>
</dbReference>
<evidence type="ECO:0000259" key="4">
    <source>
        <dbReference type="PROSITE" id="PS50893"/>
    </source>
</evidence>
<evidence type="ECO:0000256" key="1">
    <source>
        <dbReference type="ARBA" id="ARBA00022448"/>
    </source>
</evidence>
<dbReference type="AlphaFoldDB" id="A0A561E7Y1"/>
<dbReference type="InterPro" id="IPR027417">
    <property type="entry name" value="P-loop_NTPase"/>
</dbReference>
<feature type="domain" description="ABC transporter" evidence="4">
    <location>
        <begin position="7"/>
        <end position="255"/>
    </location>
</feature>
<keyword evidence="2" id="KW-0547">Nucleotide-binding</keyword>
<keyword evidence="3" id="KW-0067">ATP-binding</keyword>
<dbReference type="PROSITE" id="PS50893">
    <property type="entry name" value="ABC_TRANSPORTER_2"/>
    <property type="match status" value="1"/>
</dbReference>
<name>A0A561E7Y1_9MICO</name>
<organism evidence="5 6">
    <name type="scientific">Rudaeicoccus suwonensis</name>
    <dbReference type="NCBI Taxonomy" id="657409"/>
    <lineage>
        <taxon>Bacteria</taxon>
        <taxon>Bacillati</taxon>
        <taxon>Actinomycetota</taxon>
        <taxon>Actinomycetes</taxon>
        <taxon>Micrococcales</taxon>
        <taxon>Dermacoccaceae</taxon>
        <taxon>Rudaeicoccus</taxon>
    </lineage>
</organism>
<reference evidence="5 6" key="1">
    <citation type="submission" date="2019-06" db="EMBL/GenBank/DDBJ databases">
        <title>Sequencing the genomes of 1000 actinobacteria strains.</title>
        <authorList>
            <person name="Klenk H.-P."/>
        </authorList>
    </citation>
    <scope>NUCLEOTIDE SEQUENCE [LARGE SCALE GENOMIC DNA]</scope>
    <source>
        <strain evidence="5 6">DSM 19560</strain>
    </source>
</reference>
<dbReference type="InterPro" id="IPR017871">
    <property type="entry name" value="ABC_transporter-like_CS"/>
</dbReference>
<dbReference type="InterPro" id="IPR003593">
    <property type="entry name" value="AAA+_ATPase"/>
</dbReference>
<comment type="caution">
    <text evidence="5">The sequence shown here is derived from an EMBL/GenBank/DDBJ whole genome shotgun (WGS) entry which is preliminary data.</text>
</comment>